<dbReference type="GO" id="GO:0006598">
    <property type="term" value="P:polyamine catabolic process"/>
    <property type="evidence" value="ECO:0007669"/>
    <property type="project" value="TreeGrafter"/>
</dbReference>
<dbReference type="EMBL" id="BMJC01000005">
    <property type="protein sequence ID" value="GGB15798.1"/>
    <property type="molecule type" value="Genomic_DNA"/>
</dbReference>
<protein>
    <submittedName>
        <fullName evidence="1">Peptidase C26</fullName>
    </submittedName>
</protein>
<proteinExistence type="predicted"/>
<reference evidence="1" key="1">
    <citation type="journal article" date="2014" name="Int. J. Syst. Evol. Microbiol.">
        <title>Complete genome sequence of Corynebacterium casei LMG S-19264T (=DSM 44701T), isolated from a smear-ripened cheese.</title>
        <authorList>
            <consortium name="US DOE Joint Genome Institute (JGI-PGF)"/>
            <person name="Walter F."/>
            <person name="Albersmeier A."/>
            <person name="Kalinowski J."/>
            <person name="Ruckert C."/>
        </authorList>
    </citation>
    <scope>NUCLEOTIDE SEQUENCE</scope>
    <source>
        <strain evidence="1">CGMCC 1.15448</strain>
    </source>
</reference>
<dbReference type="CDD" id="cd01745">
    <property type="entry name" value="GATase1_2"/>
    <property type="match status" value="1"/>
</dbReference>
<name>A0A8J2UH12_9BACT</name>
<dbReference type="InterPro" id="IPR044668">
    <property type="entry name" value="PuuD-like"/>
</dbReference>
<reference evidence="1" key="2">
    <citation type="submission" date="2020-09" db="EMBL/GenBank/DDBJ databases">
        <authorList>
            <person name="Sun Q."/>
            <person name="Zhou Y."/>
        </authorList>
    </citation>
    <scope>NUCLEOTIDE SEQUENCE</scope>
    <source>
        <strain evidence="1">CGMCC 1.15448</strain>
    </source>
</reference>
<evidence type="ECO:0000313" key="1">
    <source>
        <dbReference type="EMBL" id="GGB15798.1"/>
    </source>
</evidence>
<dbReference type="GO" id="GO:0033969">
    <property type="term" value="F:gamma-glutamyl-gamma-aminobutyrate hydrolase activity"/>
    <property type="evidence" value="ECO:0007669"/>
    <property type="project" value="TreeGrafter"/>
</dbReference>
<dbReference type="Pfam" id="PF07722">
    <property type="entry name" value="Peptidase_C26"/>
    <property type="match status" value="1"/>
</dbReference>
<dbReference type="Proteomes" id="UP000607559">
    <property type="component" value="Unassembled WGS sequence"/>
</dbReference>
<dbReference type="PANTHER" id="PTHR43235:SF1">
    <property type="entry name" value="GLUTAMINE AMIDOTRANSFERASE PB2B2.05-RELATED"/>
    <property type="match status" value="1"/>
</dbReference>
<organism evidence="1 2">
    <name type="scientific">Puia dinghuensis</name>
    <dbReference type="NCBI Taxonomy" id="1792502"/>
    <lineage>
        <taxon>Bacteria</taxon>
        <taxon>Pseudomonadati</taxon>
        <taxon>Bacteroidota</taxon>
        <taxon>Chitinophagia</taxon>
        <taxon>Chitinophagales</taxon>
        <taxon>Chitinophagaceae</taxon>
        <taxon>Puia</taxon>
    </lineage>
</organism>
<dbReference type="GO" id="GO:0005829">
    <property type="term" value="C:cytosol"/>
    <property type="evidence" value="ECO:0007669"/>
    <property type="project" value="TreeGrafter"/>
</dbReference>
<keyword evidence="2" id="KW-1185">Reference proteome</keyword>
<dbReference type="InterPro" id="IPR029062">
    <property type="entry name" value="Class_I_gatase-like"/>
</dbReference>
<comment type="caution">
    <text evidence="1">The sequence shown here is derived from an EMBL/GenBank/DDBJ whole genome shotgun (WGS) entry which is preliminary data.</text>
</comment>
<gene>
    <name evidence="1" type="ORF">GCM10011511_44550</name>
</gene>
<dbReference type="Gene3D" id="3.40.50.880">
    <property type="match status" value="1"/>
</dbReference>
<dbReference type="PROSITE" id="PS51273">
    <property type="entry name" value="GATASE_TYPE_1"/>
    <property type="match status" value="1"/>
</dbReference>
<dbReference type="SUPFAM" id="SSF52317">
    <property type="entry name" value="Class I glutamine amidotransferase-like"/>
    <property type="match status" value="1"/>
</dbReference>
<dbReference type="InterPro" id="IPR011697">
    <property type="entry name" value="Peptidase_C26"/>
</dbReference>
<dbReference type="AlphaFoldDB" id="A0A8J2UH12"/>
<sequence>MRIGLTYTGTDWKHENYVRWLKAGDEAIEVVRLEAGGGGSMIGCDGLVLSGGVDIYPGFYEGGVDYPGSGGWKPERDAFELEMLETALAKAVPVLGVCRGLQLINVYRKGTLVQDLGPVGDAVHQNTPDDKQHTVVVDAGTVLRAVVGEGEGVVNSAHHQSVDRLGNGLRVNCRAADGTIEGLEWAEPGGKSFLLAVQWHPERMYVNGVGDAALYAAIRERFVREVGKGKNL</sequence>
<accession>A0A8J2UH12</accession>
<evidence type="ECO:0000313" key="2">
    <source>
        <dbReference type="Proteomes" id="UP000607559"/>
    </source>
</evidence>
<dbReference type="PANTHER" id="PTHR43235">
    <property type="entry name" value="GLUTAMINE AMIDOTRANSFERASE PB2B2.05-RELATED"/>
    <property type="match status" value="1"/>
</dbReference>
<dbReference type="RefSeq" id="WP_188935980.1">
    <property type="nucleotide sequence ID" value="NZ_BMJC01000005.1"/>
</dbReference>